<dbReference type="AlphaFoldDB" id="A0A6A0AW17"/>
<name>A0A6A0AW17_9ACTN</name>
<feature type="transmembrane region" description="Helical" evidence="2">
    <location>
        <begin position="118"/>
        <end position="138"/>
    </location>
</feature>
<proteinExistence type="predicted"/>
<dbReference type="EMBL" id="BLLG01000006">
    <property type="protein sequence ID" value="GFH36615.1"/>
    <property type="molecule type" value="Genomic_DNA"/>
</dbReference>
<gene>
    <name evidence="3" type="ORF">SCWH03_28460</name>
</gene>
<evidence type="ECO:0000313" key="4">
    <source>
        <dbReference type="Proteomes" id="UP000484988"/>
    </source>
</evidence>
<keyword evidence="4" id="KW-1185">Reference proteome</keyword>
<keyword evidence="2" id="KW-0472">Membrane</keyword>
<sequence>MTGPGADERRIRSLLRRRGVGPDALPPEQPEQPARVPMREPDWLDRLYADEQPQEQLVDEPEPPQQIPWYSLRKHDQDSQQPAGEVLEVLAAPGVQITIAPAPGPTVSPWRARMRRWVLVRGTAACVGYVVGIGPAVADALADAGPGAIGVAGMFYAVAWWLASRLTRLVPAEASPEVHAAADWVAHIPDSAVLLALALNTPNALI</sequence>
<feature type="region of interest" description="Disordered" evidence="1">
    <location>
        <begin position="15"/>
        <end position="40"/>
    </location>
</feature>
<keyword evidence="2" id="KW-1133">Transmembrane helix</keyword>
<accession>A0A6A0AW17</accession>
<evidence type="ECO:0000313" key="3">
    <source>
        <dbReference type="EMBL" id="GFH36615.1"/>
    </source>
</evidence>
<keyword evidence="2" id="KW-0812">Transmembrane</keyword>
<dbReference type="Proteomes" id="UP000484988">
    <property type="component" value="Unassembled WGS sequence"/>
</dbReference>
<evidence type="ECO:0000256" key="1">
    <source>
        <dbReference type="SAM" id="MobiDB-lite"/>
    </source>
</evidence>
<organism evidence="3 4">
    <name type="scientific">Streptomyces pacificus</name>
    <dbReference type="NCBI Taxonomy" id="2705029"/>
    <lineage>
        <taxon>Bacteria</taxon>
        <taxon>Bacillati</taxon>
        <taxon>Actinomycetota</taxon>
        <taxon>Actinomycetes</taxon>
        <taxon>Kitasatosporales</taxon>
        <taxon>Streptomycetaceae</taxon>
        <taxon>Streptomyces</taxon>
    </lineage>
</organism>
<protein>
    <submittedName>
        <fullName evidence="3">Uncharacterized protein</fullName>
    </submittedName>
</protein>
<dbReference type="RefSeq" id="WP_173264451.1">
    <property type="nucleotide sequence ID" value="NZ_BLLG01000006.1"/>
</dbReference>
<evidence type="ECO:0000256" key="2">
    <source>
        <dbReference type="SAM" id="Phobius"/>
    </source>
</evidence>
<feature type="transmembrane region" description="Helical" evidence="2">
    <location>
        <begin position="144"/>
        <end position="163"/>
    </location>
</feature>
<comment type="caution">
    <text evidence="3">The sequence shown here is derived from an EMBL/GenBank/DDBJ whole genome shotgun (WGS) entry which is preliminary data.</text>
</comment>
<reference evidence="3 4" key="1">
    <citation type="submission" date="2020-02" db="EMBL/GenBank/DDBJ databases">
        <title>Whole Genome Shotgun Sequence of Streptomyces sp. strain CWH03.</title>
        <authorList>
            <person name="Dohra H."/>
            <person name="Kodani S."/>
            <person name="Yamamura H."/>
        </authorList>
    </citation>
    <scope>NUCLEOTIDE SEQUENCE [LARGE SCALE GENOMIC DNA]</scope>
    <source>
        <strain evidence="3 4">CWH03</strain>
    </source>
</reference>